<evidence type="ECO:0000256" key="2">
    <source>
        <dbReference type="SAM" id="SignalP"/>
    </source>
</evidence>
<dbReference type="InParanoid" id="A0A194QYN9"/>
<gene>
    <name evidence="3" type="ORF">RR48_09543</name>
</gene>
<keyword evidence="4" id="KW-1185">Reference proteome</keyword>
<feature type="compositionally biased region" description="Basic and acidic residues" evidence="1">
    <location>
        <begin position="55"/>
        <end position="64"/>
    </location>
</feature>
<feature type="chain" id="PRO_5013334684" evidence="2">
    <location>
        <begin position="16"/>
        <end position="118"/>
    </location>
</feature>
<dbReference type="EMBL" id="KQ460949">
    <property type="protein sequence ID" value="KPJ10409.1"/>
    <property type="molecule type" value="Genomic_DNA"/>
</dbReference>
<proteinExistence type="predicted"/>
<evidence type="ECO:0000313" key="4">
    <source>
        <dbReference type="Proteomes" id="UP000053240"/>
    </source>
</evidence>
<name>A0A194QYN9_PAPMA</name>
<feature type="region of interest" description="Disordered" evidence="1">
    <location>
        <begin position="84"/>
        <end position="106"/>
    </location>
</feature>
<reference evidence="3 4" key="1">
    <citation type="journal article" date="2015" name="Nat. Commun.">
        <title>Outbred genome sequencing and CRISPR/Cas9 gene editing in butterflies.</title>
        <authorList>
            <person name="Li X."/>
            <person name="Fan D."/>
            <person name="Zhang W."/>
            <person name="Liu G."/>
            <person name="Zhang L."/>
            <person name="Zhao L."/>
            <person name="Fang X."/>
            <person name="Chen L."/>
            <person name="Dong Y."/>
            <person name="Chen Y."/>
            <person name="Ding Y."/>
            <person name="Zhao R."/>
            <person name="Feng M."/>
            <person name="Zhu Y."/>
            <person name="Feng Y."/>
            <person name="Jiang X."/>
            <person name="Zhu D."/>
            <person name="Xiang H."/>
            <person name="Feng X."/>
            <person name="Li S."/>
            <person name="Wang J."/>
            <person name="Zhang G."/>
            <person name="Kronforst M.R."/>
            <person name="Wang W."/>
        </authorList>
    </citation>
    <scope>NUCLEOTIDE SEQUENCE [LARGE SCALE GENOMIC DNA]</scope>
    <source>
        <strain evidence="3">Ya'a_city_454_Pm</strain>
        <tissue evidence="3">Whole body</tissue>
    </source>
</reference>
<accession>A0A194QYN9</accession>
<keyword evidence="2" id="KW-0732">Signal</keyword>
<evidence type="ECO:0000313" key="3">
    <source>
        <dbReference type="EMBL" id="KPJ10409.1"/>
    </source>
</evidence>
<feature type="signal peptide" evidence="2">
    <location>
        <begin position="1"/>
        <end position="15"/>
    </location>
</feature>
<evidence type="ECO:0000256" key="1">
    <source>
        <dbReference type="SAM" id="MobiDB-lite"/>
    </source>
</evidence>
<dbReference type="AlphaFoldDB" id="A0A194QYN9"/>
<feature type="compositionally biased region" description="Basic and acidic residues" evidence="1">
    <location>
        <begin position="89"/>
        <end position="101"/>
    </location>
</feature>
<protein>
    <submittedName>
        <fullName evidence="3">Uncharacterized protein</fullName>
    </submittedName>
</protein>
<feature type="region of interest" description="Disordered" evidence="1">
    <location>
        <begin position="17"/>
        <end position="66"/>
    </location>
</feature>
<organism evidence="3 4">
    <name type="scientific">Papilio machaon</name>
    <name type="common">Old World swallowtail butterfly</name>
    <dbReference type="NCBI Taxonomy" id="76193"/>
    <lineage>
        <taxon>Eukaryota</taxon>
        <taxon>Metazoa</taxon>
        <taxon>Ecdysozoa</taxon>
        <taxon>Arthropoda</taxon>
        <taxon>Hexapoda</taxon>
        <taxon>Insecta</taxon>
        <taxon>Pterygota</taxon>
        <taxon>Neoptera</taxon>
        <taxon>Endopterygota</taxon>
        <taxon>Lepidoptera</taxon>
        <taxon>Glossata</taxon>
        <taxon>Ditrysia</taxon>
        <taxon>Papilionoidea</taxon>
        <taxon>Papilionidae</taxon>
        <taxon>Papilioninae</taxon>
        <taxon>Papilio</taxon>
    </lineage>
</organism>
<sequence length="118" mass="13213">MLLKILIRWIKAALGEQEASGAGADAEEEARAERKRRQRQAQEEFRLKQLLKQKTGADDQEVSKDNSSVDNFLMGIATQDIAVEASGAEEGKRKSPDHDLVHVPNKRRNSFVSKLDVL</sequence>
<dbReference type="Proteomes" id="UP000053240">
    <property type="component" value="Unassembled WGS sequence"/>
</dbReference>